<accession>A0ABQ5CKG5</accession>
<dbReference type="Proteomes" id="UP001151760">
    <property type="component" value="Unassembled WGS sequence"/>
</dbReference>
<sequence>MTILARHTNCLSKYEKLPLVLRPTSTFDSSASVKDTKIAALRLKFNAFKALEGEKVQGTYTRLEILLNGLENKGVSIPQDEVNATFVNSLLRKWLETSRFSIQAPSSKALISKTHLKDSNSDVEEDTRSSSEFLADLNAEFHDKALLANKK</sequence>
<comment type="caution">
    <text evidence="1">The sequence shown here is derived from an EMBL/GenBank/DDBJ whole genome shotgun (WGS) entry which is preliminary data.</text>
</comment>
<protein>
    <submittedName>
        <fullName evidence="1">Uncharacterized protein</fullName>
    </submittedName>
</protein>
<name>A0ABQ5CKG5_9ASTR</name>
<evidence type="ECO:0000313" key="2">
    <source>
        <dbReference type="Proteomes" id="UP001151760"/>
    </source>
</evidence>
<dbReference type="EMBL" id="BQNB010014357">
    <property type="protein sequence ID" value="GJT27199.1"/>
    <property type="molecule type" value="Genomic_DNA"/>
</dbReference>
<proteinExistence type="predicted"/>
<gene>
    <name evidence="1" type="ORF">Tco_0907474</name>
</gene>
<evidence type="ECO:0000313" key="1">
    <source>
        <dbReference type="EMBL" id="GJT27199.1"/>
    </source>
</evidence>
<reference evidence="1" key="1">
    <citation type="journal article" date="2022" name="Int. J. Mol. Sci.">
        <title>Draft Genome of Tanacetum Coccineum: Genomic Comparison of Closely Related Tanacetum-Family Plants.</title>
        <authorList>
            <person name="Yamashiro T."/>
            <person name="Shiraishi A."/>
            <person name="Nakayama K."/>
            <person name="Satake H."/>
        </authorList>
    </citation>
    <scope>NUCLEOTIDE SEQUENCE</scope>
</reference>
<organism evidence="1 2">
    <name type="scientific">Tanacetum coccineum</name>
    <dbReference type="NCBI Taxonomy" id="301880"/>
    <lineage>
        <taxon>Eukaryota</taxon>
        <taxon>Viridiplantae</taxon>
        <taxon>Streptophyta</taxon>
        <taxon>Embryophyta</taxon>
        <taxon>Tracheophyta</taxon>
        <taxon>Spermatophyta</taxon>
        <taxon>Magnoliopsida</taxon>
        <taxon>eudicotyledons</taxon>
        <taxon>Gunneridae</taxon>
        <taxon>Pentapetalae</taxon>
        <taxon>asterids</taxon>
        <taxon>campanulids</taxon>
        <taxon>Asterales</taxon>
        <taxon>Asteraceae</taxon>
        <taxon>Asteroideae</taxon>
        <taxon>Anthemideae</taxon>
        <taxon>Anthemidinae</taxon>
        <taxon>Tanacetum</taxon>
    </lineage>
</organism>
<reference evidence="1" key="2">
    <citation type="submission" date="2022-01" db="EMBL/GenBank/DDBJ databases">
        <authorList>
            <person name="Yamashiro T."/>
            <person name="Shiraishi A."/>
            <person name="Satake H."/>
            <person name="Nakayama K."/>
        </authorList>
    </citation>
    <scope>NUCLEOTIDE SEQUENCE</scope>
</reference>
<keyword evidence="2" id="KW-1185">Reference proteome</keyword>